<keyword evidence="2" id="KW-1185">Reference proteome</keyword>
<dbReference type="Proteomes" id="UP000317835">
    <property type="component" value="Chromosome"/>
</dbReference>
<organism evidence="1 2">
    <name type="scientific">Tautonia plasticadhaerens</name>
    <dbReference type="NCBI Taxonomy" id="2527974"/>
    <lineage>
        <taxon>Bacteria</taxon>
        <taxon>Pseudomonadati</taxon>
        <taxon>Planctomycetota</taxon>
        <taxon>Planctomycetia</taxon>
        <taxon>Isosphaerales</taxon>
        <taxon>Isosphaeraceae</taxon>
        <taxon>Tautonia</taxon>
    </lineage>
</organism>
<dbReference type="EMBL" id="CP036426">
    <property type="protein sequence ID" value="QDV37000.1"/>
    <property type="molecule type" value="Genomic_DNA"/>
</dbReference>
<name>A0A518H820_9BACT</name>
<dbReference type="KEGG" id="tpla:ElP_49320"/>
<sequence>MLTRRDHLRLLPSSALFPATSREAAEAGFVRVDTHVHIHQDAPELVAALGESGWRGLDIVICPAVGDEPFDLEAKLEATRRVAQRSGGVVAS</sequence>
<gene>
    <name evidence="1" type="ORF">ElP_49320</name>
</gene>
<evidence type="ECO:0000313" key="1">
    <source>
        <dbReference type="EMBL" id="QDV37000.1"/>
    </source>
</evidence>
<dbReference type="AlphaFoldDB" id="A0A518H820"/>
<accession>A0A518H820</accession>
<dbReference type="OrthoDB" id="8673173at2"/>
<protein>
    <submittedName>
        <fullName evidence="1">Uncharacterized protein</fullName>
    </submittedName>
</protein>
<dbReference type="RefSeq" id="WP_145274162.1">
    <property type="nucleotide sequence ID" value="NZ_CP036426.1"/>
</dbReference>
<reference evidence="1 2" key="1">
    <citation type="submission" date="2019-02" db="EMBL/GenBank/DDBJ databases">
        <title>Deep-cultivation of Planctomycetes and their phenomic and genomic characterization uncovers novel biology.</title>
        <authorList>
            <person name="Wiegand S."/>
            <person name="Jogler M."/>
            <person name="Boedeker C."/>
            <person name="Pinto D."/>
            <person name="Vollmers J."/>
            <person name="Rivas-Marin E."/>
            <person name="Kohn T."/>
            <person name="Peeters S.H."/>
            <person name="Heuer A."/>
            <person name="Rast P."/>
            <person name="Oberbeckmann S."/>
            <person name="Bunk B."/>
            <person name="Jeske O."/>
            <person name="Meyerdierks A."/>
            <person name="Storesund J.E."/>
            <person name="Kallscheuer N."/>
            <person name="Luecker S."/>
            <person name="Lage O.M."/>
            <person name="Pohl T."/>
            <person name="Merkel B.J."/>
            <person name="Hornburger P."/>
            <person name="Mueller R.-W."/>
            <person name="Bruemmer F."/>
            <person name="Labrenz M."/>
            <person name="Spormann A.M."/>
            <person name="Op den Camp H."/>
            <person name="Overmann J."/>
            <person name="Amann R."/>
            <person name="Jetten M.S.M."/>
            <person name="Mascher T."/>
            <person name="Medema M.H."/>
            <person name="Devos D.P."/>
            <person name="Kaster A.-K."/>
            <person name="Ovreas L."/>
            <person name="Rohde M."/>
            <person name="Galperin M.Y."/>
            <person name="Jogler C."/>
        </authorList>
    </citation>
    <scope>NUCLEOTIDE SEQUENCE [LARGE SCALE GENOMIC DNA]</scope>
    <source>
        <strain evidence="1 2">ElP</strain>
    </source>
</reference>
<proteinExistence type="predicted"/>
<evidence type="ECO:0000313" key="2">
    <source>
        <dbReference type="Proteomes" id="UP000317835"/>
    </source>
</evidence>